<accession>A0A7S0I649</accession>
<comment type="subcellular location">
    <subcellularLocation>
        <location evidence="1">Cytoplasm</location>
    </subcellularLocation>
</comment>
<protein>
    <recommendedName>
        <fullName evidence="4">CS domain-containing protein</fullName>
    </recommendedName>
</protein>
<dbReference type="PANTHER" id="PTHR12356:SF3">
    <property type="entry name" value="NUCLEAR MIGRATION PROTEIN NUDC"/>
    <property type="match status" value="1"/>
</dbReference>
<dbReference type="PROSITE" id="PS51203">
    <property type="entry name" value="CS"/>
    <property type="match status" value="1"/>
</dbReference>
<dbReference type="GO" id="GO:0006457">
    <property type="term" value="P:protein folding"/>
    <property type="evidence" value="ECO:0007669"/>
    <property type="project" value="TreeGrafter"/>
</dbReference>
<dbReference type="PANTHER" id="PTHR12356">
    <property type="entry name" value="NUCLEAR MOVEMENT PROTEIN NUDC"/>
    <property type="match status" value="1"/>
</dbReference>
<evidence type="ECO:0000256" key="3">
    <source>
        <dbReference type="SAM" id="MobiDB-lite"/>
    </source>
</evidence>
<evidence type="ECO:0000259" key="4">
    <source>
        <dbReference type="PROSITE" id="PS51203"/>
    </source>
</evidence>
<dbReference type="InterPro" id="IPR037898">
    <property type="entry name" value="NudC_fam"/>
</dbReference>
<name>A0A7S0I649_9EUKA</name>
<proteinExistence type="predicted"/>
<reference evidence="5" key="1">
    <citation type="submission" date="2021-01" db="EMBL/GenBank/DDBJ databases">
        <authorList>
            <person name="Corre E."/>
            <person name="Pelletier E."/>
            <person name="Niang G."/>
            <person name="Scheremetjew M."/>
            <person name="Finn R."/>
            <person name="Kale V."/>
            <person name="Holt S."/>
            <person name="Cochrane G."/>
            <person name="Meng A."/>
            <person name="Brown T."/>
            <person name="Cohen L."/>
        </authorList>
    </citation>
    <scope>NUCLEOTIDE SEQUENCE</scope>
    <source>
        <strain evidence="5">CCMP1374</strain>
    </source>
</reference>
<evidence type="ECO:0000256" key="2">
    <source>
        <dbReference type="ARBA" id="ARBA00022490"/>
    </source>
</evidence>
<dbReference type="InterPro" id="IPR008978">
    <property type="entry name" value="HSP20-like_chaperone"/>
</dbReference>
<dbReference type="Gene3D" id="2.60.40.790">
    <property type="match status" value="1"/>
</dbReference>
<dbReference type="SUPFAM" id="SSF49764">
    <property type="entry name" value="HSP20-like chaperones"/>
    <property type="match status" value="1"/>
</dbReference>
<feature type="domain" description="CS" evidence="4">
    <location>
        <begin position="123"/>
        <end position="222"/>
    </location>
</feature>
<dbReference type="GO" id="GO:0005737">
    <property type="term" value="C:cytoplasm"/>
    <property type="evidence" value="ECO:0007669"/>
    <property type="project" value="UniProtKB-SubCell"/>
</dbReference>
<feature type="compositionally biased region" description="Basic and acidic residues" evidence="3">
    <location>
        <begin position="311"/>
        <end position="323"/>
    </location>
</feature>
<dbReference type="GO" id="GO:0051082">
    <property type="term" value="F:unfolded protein binding"/>
    <property type="evidence" value="ECO:0007669"/>
    <property type="project" value="TreeGrafter"/>
</dbReference>
<dbReference type="EMBL" id="HBEP01038306">
    <property type="protein sequence ID" value="CAD8512060.1"/>
    <property type="molecule type" value="Transcribed_RNA"/>
</dbReference>
<dbReference type="InterPro" id="IPR007052">
    <property type="entry name" value="CS_dom"/>
</dbReference>
<evidence type="ECO:0000256" key="1">
    <source>
        <dbReference type="ARBA" id="ARBA00004496"/>
    </source>
</evidence>
<sequence>MDETAVYELQQLCTGGGLTQDSLSRLIDAGLSVPSLVRSDAAAMAQAKKAGLGMAERQALKEALRQHRDEVLSSEEPRIVEVGDDAEAHHIVAAQLRLTEELQRRRAHETEEAKGVEVVKNGAVRERYRWTQELPEVTVSVELPPGTAKGQVLCRIGMQSLVVGVRGLPPIVHGALHARVRPEDCLWQLQDSHRLLITLPKLSVAEHECSTSGGHEWWPRLLQGEQEIDIEACEAGEAANLFSGAAHRLRLQKVELPDKRDGKTFSKEEAERAWKDFFVKFPEMRAYELNIEGKDGKSAEEQLQEALEPMLRPEGEWEKPTDG</sequence>
<dbReference type="AlphaFoldDB" id="A0A7S0I649"/>
<dbReference type="CDD" id="cd06467">
    <property type="entry name" value="p23_NUDC_like"/>
    <property type="match status" value="1"/>
</dbReference>
<keyword evidence="2" id="KW-0963">Cytoplasm</keyword>
<evidence type="ECO:0000313" key="5">
    <source>
        <dbReference type="EMBL" id="CAD8512060.1"/>
    </source>
</evidence>
<dbReference type="Pfam" id="PF04969">
    <property type="entry name" value="CS"/>
    <property type="match status" value="1"/>
</dbReference>
<gene>
    <name evidence="5" type="ORF">PANT1444_LOCUS21717</name>
</gene>
<feature type="region of interest" description="Disordered" evidence="3">
    <location>
        <begin position="292"/>
        <end position="323"/>
    </location>
</feature>
<organism evidence="5">
    <name type="scientific">Phaeocystis antarctica</name>
    <dbReference type="NCBI Taxonomy" id="33657"/>
    <lineage>
        <taxon>Eukaryota</taxon>
        <taxon>Haptista</taxon>
        <taxon>Haptophyta</taxon>
        <taxon>Prymnesiophyceae</taxon>
        <taxon>Phaeocystales</taxon>
        <taxon>Phaeocystaceae</taxon>
        <taxon>Phaeocystis</taxon>
    </lineage>
</organism>